<dbReference type="SUPFAM" id="SSF50729">
    <property type="entry name" value="PH domain-like"/>
    <property type="match status" value="1"/>
</dbReference>
<dbReference type="Gene3D" id="2.30.29.30">
    <property type="entry name" value="Pleckstrin-homology domain (PH domain)/Phosphotyrosine-binding domain (PTB)"/>
    <property type="match status" value="1"/>
</dbReference>
<dbReference type="InterPro" id="IPR013083">
    <property type="entry name" value="Znf_RING/FYVE/PHD"/>
</dbReference>
<dbReference type="Pfam" id="PF01363">
    <property type="entry name" value="FYVE"/>
    <property type="match status" value="1"/>
</dbReference>
<dbReference type="InterPro" id="IPR011011">
    <property type="entry name" value="Znf_FYVE_PHD"/>
</dbReference>
<dbReference type="InterPro" id="IPR001680">
    <property type="entry name" value="WD40_rpt"/>
</dbReference>
<evidence type="ECO:0000256" key="3">
    <source>
        <dbReference type="ARBA" id="ARBA00022737"/>
    </source>
</evidence>
<evidence type="ECO:0000256" key="6">
    <source>
        <dbReference type="PROSITE-ProRule" id="PRU00091"/>
    </source>
</evidence>
<dbReference type="PROSITE" id="PS50294">
    <property type="entry name" value="WD_REPEATS_REGION"/>
    <property type="match status" value="1"/>
</dbReference>
<evidence type="ECO:0000256" key="5">
    <source>
        <dbReference type="ARBA" id="ARBA00022833"/>
    </source>
</evidence>
<dbReference type="InterPro" id="IPR011993">
    <property type="entry name" value="PH-like_dom_sf"/>
</dbReference>
<organism evidence="12 13">
    <name type="scientific">Paragonimus heterotremus</name>
    <dbReference type="NCBI Taxonomy" id="100268"/>
    <lineage>
        <taxon>Eukaryota</taxon>
        <taxon>Metazoa</taxon>
        <taxon>Spiralia</taxon>
        <taxon>Lophotrochozoa</taxon>
        <taxon>Platyhelminthes</taxon>
        <taxon>Trematoda</taxon>
        <taxon>Digenea</taxon>
        <taxon>Plagiorchiida</taxon>
        <taxon>Troglotremata</taxon>
        <taxon>Troglotrematidae</taxon>
        <taxon>Paragonimus</taxon>
    </lineage>
</organism>
<dbReference type="AlphaFoldDB" id="A0A8J4SZ12"/>
<dbReference type="Pfam" id="PF00400">
    <property type="entry name" value="WD40"/>
    <property type="match status" value="2"/>
</dbReference>
<feature type="region of interest" description="Disordered" evidence="8">
    <location>
        <begin position="582"/>
        <end position="617"/>
    </location>
</feature>
<dbReference type="InterPro" id="IPR051944">
    <property type="entry name" value="BEACH_domain_protein"/>
</dbReference>
<evidence type="ECO:0000256" key="8">
    <source>
        <dbReference type="SAM" id="MobiDB-lite"/>
    </source>
</evidence>
<feature type="domain" description="BEACH" evidence="10">
    <location>
        <begin position="71"/>
        <end position="364"/>
    </location>
</feature>
<dbReference type="Gene3D" id="3.30.40.10">
    <property type="entry name" value="Zinc/RING finger domain, C3HC4 (zinc finger)"/>
    <property type="match status" value="1"/>
</dbReference>
<dbReference type="SUPFAM" id="SSF50978">
    <property type="entry name" value="WD40 repeat-like"/>
    <property type="match status" value="1"/>
</dbReference>
<dbReference type="Pfam" id="PF14844">
    <property type="entry name" value="PH_BEACH"/>
    <property type="match status" value="1"/>
</dbReference>
<dbReference type="Pfam" id="PF02138">
    <property type="entry name" value="Beach"/>
    <property type="match status" value="1"/>
</dbReference>
<dbReference type="InterPro" id="IPR019775">
    <property type="entry name" value="WD40_repeat_CS"/>
</dbReference>
<evidence type="ECO:0000256" key="4">
    <source>
        <dbReference type="ARBA" id="ARBA00022771"/>
    </source>
</evidence>
<dbReference type="PANTHER" id="PTHR46108">
    <property type="entry name" value="BLUE CHEESE"/>
    <property type="match status" value="1"/>
</dbReference>
<proteinExistence type="predicted"/>
<feature type="repeat" description="WD" evidence="7">
    <location>
        <begin position="738"/>
        <end position="755"/>
    </location>
</feature>
<dbReference type="PROSITE" id="PS50082">
    <property type="entry name" value="WD_REPEATS_2"/>
    <property type="match status" value="2"/>
</dbReference>
<evidence type="ECO:0000256" key="1">
    <source>
        <dbReference type="ARBA" id="ARBA00022574"/>
    </source>
</evidence>
<dbReference type="SMART" id="SM00064">
    <property type="entry name" value="FYVE"/>
    <property type="match status" value="1"/>
</dbReference>
<gene>
    <name evidence="12" type="ORF">PHET_10214</name>
</gene>
<reference evidence="12" key="1">
    <citation type="submission" date="2019-05" db="EMBL/GenBank/DDBJ databases">
        <title>Annotation for the trematode Paragonimus heterotremus.</title>
        <authorList>
            <person name="Choi Y.-J."/>
        </authorList>
    </citation>
    <scope>NUCLEOTIDE SEQUENCE</scope>
    <source>
        <strain evidence="12">LC</strain>
    </source>
</reference>
<evidence type="ECO:0000313" key="12">
    <source>
        <dbReference type="EMBL" id="KAF5394789.1"/>
    </source>
</evidence>
<dbReference type="PROSITE" id="PS50178">
    <property type="entry name" value="ZF_FYVE"/>
    <property type="match status" value="1"/>
</dbReference>
<feature type="domain" description="FYVE-type" evidence="9">
    <location>
        <begin position="895"/>
        <end position="946"/>
    </location>
</feature>
<name>A0A8J4SZ12_9TREM</name>
<dbReference type="EMBL" id="LUCH01017702">
    <property type="protein sequence ID" value="KAF5394789.1"/>
    <property type="molecule type" value="Genomic_DNA"/>
</dbReference>
<evidence type="ECO:0008006" key="14">
    <source>
        <dbReference type="Google" id="ProtNLM"/>
    </source>
</evidence>
<dbReference type="Gene3D" id="2.130.10.10">
    <property type="entry name" value="YVTN repeat-like/Quinoprotein amine dehydrogenase"/>
    <property type="match status" value="1"/>
</dbReference>
<keyword evidence="3" id="KW-0677">Repeat</keyword>
<dbReference type="SUPFAM" id="SSF81837">
    <property type="entry name" value="BEACH domain"/>
    <property type="match status" value="1"/>
</dbReference>
<feature type="domain" description="BEACH-type PH" evidence="11">
    <location>
        <begin position="1"/>
        <end position="51"/>
    </location>
</feature>
<feature type="non-terminal residue" evidence="12">
    <location>
        <position position="971"/>
    </location>
</feature>
<dbReference type="PANTHER" id="PTHR46108:SF4">
    <property type="entry name" value="BLUE CHEESE"/>
    <property type="match status" value="1"/>
</dbReference>
<comment type="caution">
    <text evidence="12">The sequence shown here is derived from an EMBL/GenBank/DDBJ whole genome shotgun (WGS) entry which is preliminary data.</text>
</comment>
<dbReference type="Proteomes" id="UP000748531">
    <property type="component" value="Unassembled WGS sequence"/>
</dbReference>
<dbReference type="InterPro" id="IPR036372">
    <property type="entry name" value="BEACH_dom_sf"/>
</dbReference>
<dbReference type="PROSITE" id="PS50197">
    <property type="entry name" value="BEACH"/>
    <property type="match status" value="1"/>
</dbReference>
<keyword evidence="4 6" id="KW-0863">Zinc-finger</keyword>
<dbReference type="InterPro" id="IPR000409">
    <property type="entry name" value="BEACH_dom"/>
</dbReference>
<evidence type="ECO:0000259" key="9">
    <source>
        <dbReference type="PROSITE" id="PS50178"/>
    </source>
</evidence>
<dbReference type="InterPro" id="IPR023362">
    <property type="entry name" value="PH-BEACH_dom"/>
</dbReference>
<feature type="repeat" description="WD" evidence="7">
    <location>
        <begin position="631"/>
        <end position="672"/>
    </location>
</feature>
<dbReference type="CDD" id="cd15719">
    <property type="entry name" value="FYVE_WDFY3"/>
    <property type="match status" value="1"/>
</dbReference>
<feature type="compositionally biased region" description="Low complexity" evidence="8">
    <location>
        <begin position="591"/>
        <end position="617"/>
    </location>
</feature>
<evidence type="ECO:0000259" key="10">
    <source>
        <dbReference type="PROSITE" id="PS50197"/>
    </source>
</evidence>
<dbReference type="GO" id="GO:0008270">
    <property type="term" value="F:zinc ion binding"/>
    <property type="evidence" value="ECO:0007669"/>
    <property type="project" value="UniProtKB-KW"/>
</dbReference>
<dbReference type="InterPro" id="IPR036322">
    <property type="entry name" value="WD40_repeat_dom_sf"/>
</dbReference>
<dbReference type="FunFam" id="1.10.1540.10:FF:000002">
    <property type="entry name" value="WD repeat and FYVE domain containing 3"/>
    <property type="match status" value="1"/>
</dbReference>
<dbReference type="SMART" id="SM00320">
    <property type="entry name" value="WD40"/>
    <property type="match status" value="5"/>
</dbReference>
<keyword evidence="2" id="KW-0479">Metal-binding</keyword>
<evidence type="ECO:0000259" key="11">
    <source>
        <dbReference type="PROSITE" id="PS51783"/>
    </source>
</evidence>
<sequence>YFKFPYENIQDVHKRRYLLQPIAVEVFNADGRNFLLVFAKGLQSKVYQRFQDVVAAHSTTQSFMHQKNTSSLLSSLLGEKTVTQRWERGELSNFQYLMYLNTLAGRSYNDLMQYSIFPWVLADYDSEELDLSRPETFRDLSRPMGAQTARRFSQFQRRFKEWDDPSGETPPYYYGTHYSSAMIVASYLVRMEPFTQHFLKLQGGHFDLPDRMFYSIKDTWLSASEYNMADVRELIPEFFYLPDFLINSNRFELGTRQNGQEVDHVILPPWAKSDPREFIRAHREALESEYVSAHLHEWIDLIFGYRQQGEAAVQAGNVFHHLFYEGNVDIYSIDDPLKRSAVIGFINNFGQIPKQLFRKPHPSRRIAVPRGPAALFPKSGGRRNSSTQLAADLFYRNLDCLRPHLQPLKELKHAVGQIVQLDPRLVPNAFGSNSVGPSSDSAGGDNADCSIGVNSNGVVSGGLFGDHTATLVSPSSSSAQMGISSTIPGGPIVAVEQHKCLLPPHHIVYVAWGFTDGSLRLGSVLDSSERARWVFEMVDEDEVLCCAVPNKRTLITAGISTVVRVWKLQPFDSHTGRPSLTGSALGAMNDGSSGVTSTTGTSGPSSTAISSSVSSTTAPSVGCRLRLRADLCGHTEAVTCLTASTAFNLVVSGSRDRTCILWDLTRLTFLRQLIGHSAPVAAVGISEANGDIVSCAGTFLHLWNCNGEAVASVDTQVGWNKQVLCVCMSTLYDWDAENVILTGGSDGVVRMWSLEYVRSARPTGEANFCPNSDQQIATNSSGREAAIPEKVVETEGYSQDDTHKFSTNSQPSCDWTRQLVCRGKLTMHTAYGRSDNQQPAAVTAVAISRDHRSVLVGDARGRVYAWSVPPDSARGGMTDQWVRDEGATNCAADGCGVRFTLTERKHHCRNCGKVFCSKCSRFESEVYRLRLFKRVRVCQTCFTLLKVIQAPKSTAVHPTKAPAVSEANVSR</sequence>
<evidence type="ECO:0000256" key="2">
    <source>
        <dbReference type="ARBA" id="ARBA00022723"/>
    </source>
</evidence>
<dbReference type="OrthoDB" id="10018316at2759"/>
<dbReference type="SUPFAM" id="SSF57903">
    <property type="entry name" value="FYVE/PHD zinc finger"/>
    <property type="match status" value="1"/>
</dbReference>
<keyword evidence="1 7" id="KW-0853">WD repeat</keyword>
<evidence type="ECO:0000256" key="7">
    <source>
        <dbReference type="PROSITE-ProRule" id="PRU00221"/>
    </source>
</evidence>
<protein>
    <recommendedName>
        <fullName evidence="14">WD repeat and FYVE domain-containing protein 3</fullName>
    </recommendedName>
</protein>
<dbReference type="SMART" id="SM01026">
    <property type="entry name" value="Beach"/>
    <property type="match status" value="1"/>
</dbReference>
<dbReference type="InterPro" id="IPR017455">
    <property type="entry name" value="Znf_FYVE-rel"/>
</dbReference>
<keyword evidence="5" id="KW-0862">Zinc</keyword>
<dbReference type="CDD" id="cd06071">
    <property type="entry name" value="Beach"/>
    <property type="match status" value="1"/>
</dbReference>
<accession>A0A8J4SZ12</accession>
<dbReference type="InterPro" id="IPR015943">
    <property type="entry name" value="WD40/YVTN_repeat-like_dom_sf"/>
</dbReference>
<dbReference type="Gene3D" id="1.10.1540.10">
    <property type="entry name" value="BEACH domain"/>
    <property type="match status" value="1"/>
</dbReference>
<dbReference type="PROSITE" id="PS00678">
    <property type="entry name" value="WD_REPEATS_1"/>
    <property type="match status" value="1"/>
</dbReference>
<dbReference type="InterPro" id="IPR000306">
    <property type="entry name" value="Znf_FYVE"/>
</dbReference>
<evidence type="ECO:0000313" key="13">
    <source>
        <dbReference type="Proteomes" id="UP000748531"/>
    </source>
</evidence>
<dbReference type="PROSITE" id="PS51783">
    <property type="entry name" value="PH_BEACH"/>
    <property type="match status" value="1"/>
</dbReference>
<keyword evidence="13" id="KW-1185">Reference proteome</keyword>